<evidence type="ECO:0000256" key="1">
    <source>
        <dbReference type="ARBA" id="ARBA00022553"/>
    </source>
</evidence>
<dbReference type="STRING" id="393003.SAMN05660461_5723"/>
<dbReference type="PROSITE" id="PS00622">
    <property type="entry name" value="HTH_LUXR_1"/>
    <property type="match status" value="1"/>
</dbReference>
<dbReference type="InterPro" id="IPR011006">
    <property type="entry name" value="CheY-like_superfamily"/>
</dbReference>
<dbReference type="Pfam" id="PF00196">
    <property type="entry name" value="GerE"/>
    <property type="match status" value="1"/>
</dbReference>
<evidence type="ECO:0000259" key="5">
    <source>
        <dbReference type="PROSITE" id="PS50110"/>
    </source>
</evidence>
<dbReference type="CDD" id="cd06170">
    <property type="entry name" value="LuxR_C_like"/>
    <property type="match status" value="1"/>
</dbReference>
<protein>
    <submittedName>
        <fullName evidence="6">Two component transcriptional regulator, LuxR family</fullName>
    </submittedName>
</protein>
<gene>
    <name evidence="6" type="ORF">SAMN05660461_5723</name>
</gene>
<dbReference type="GO" id="GO:0003677">
    <property type="term" value="F:DNA binding"/>
    <property type="evidence" value="ECO:0007669"/>
    <property type="project" value="UniProtKB-KW"/>
</dbReference>
<feature type="modified residue" description="4-aspartylphosphate" evidence="3">
    <location>
        <position position="78"/>
    </location>
</feature>
<feature type="domain" description="Response regulatory" evidence="5">
    <location>
        <begin position="27"/>
        <end position="143"/>
    </location>
</feature>
<keyword evidence="2" id="KW-0238">DNA-binding</keyword>
<dbReference type="PANTHER" id="PTHR43214">
    <property type="entry name" value="TWO-COMPONENT RESPONSE REGULATOR"/>
    <property type="match status" value="1"/>
</dbReference>
<dbReference type="SUPFAM" id="SSF52172">
    <property type="entry name" value="CheY-like"/>
    <property type="match status" value="1"/>
</dbReference>
<dbReference type="AlphaFoldDB" id="A0A1T5PAU4"/>
<accession>A0A1T5PAU4</accession>
<reference evidence="6 7" key="1">
    <citation type="submission" date="2017-02" db="EMBL/GenBank/DDBJ databases">
        <authorList>
            <person name="Peterson S.W."/>
        </authorList>
    </citation>
    <scope>NUCLEOTIDE SEQUENCE [LARGE SCALE GENOMIC DNA]</scope>
    <source>
        <strain evidence="6 7">DSM 18108</strain>
    </source>
</reference>
<dbReference type="GO" id="GO:0006355">
    <property type="term" value="P:regulation of DNA-templated transcription"/>
    <property type="evidence" value="ECO:0007669"/>
    <property type="project" value="InterPro"/>
</dbReference>
<dbReference type="InterPro" id="IPR016032">
    <property type="entry name" value="Sig_transdc_resp-reg_C-effctor"/>
</dbReference>
<evidence type="ECO:0000259" key="4">
    <source>
        <dbReference type="PROSITE" id="PS50043"/>
    </source>
</evidence>
<dbReference type="InterPro" id="IPR039420">
    <property type="entry name" value="WalR-like"/>
</dbReference>
<keyword evidence="1 3" id="KW-0597">Phosphoprotein</keyword>
<organism evidence="6 7">
    <name type="scientific">Chitinophaga ginsengisegetis</name>
    <dbReference type="NCBI Taxonomy" id="393003"/>
    <lineage>
        <taxon>Bacteria</taxon>
        <taxon>Pseudomonadati</taxon>
        <taxon>Bacteroidota</taxon>
        <taxon>Chitinophagia</taxon>
        <taxon>Chitinophagales</taxon>
        <taxon>Chitinophagaceae</taxon>
        <taxon>Chitinophaga</taxon>
    </lineage>
</organism>
<dbReference type="Gene3D" id="3.40.50.2300">
    <property type="match status" value="1"/>
</dbReference>
<dbReference type="InterPro" id="IPR001789">
    <property type="entry name" value="Sig_transdc_resp-reg_receiver"/>
</dbReference>
<dbReference type="CDD" id="cd17535">
    <property type="entry name" value="REC_NarL-like"/>
    <property type="match status" value="1"/>
</dbReference>
<dbReference type="PROSITE" id="PS50110">
    <property type="entry name" value="RESPONSE_REGULATORY"/>
    <property type="match status" value="1"/>
</dbReference>
<dbReference type="SMART" id="SM00421">
    <property type="entry name" value="HTH_LUXR"/>
    <property type="match status" value="1"/>
</dbReference>
<dbReference type="GO" id="GO:0000160">
    <property type="term" value="P:phosphorelay signal transduction system"/>
    <property type="evidence" value="ECO:0007669"/>
    <property type="project" value="InterPro"/>
</dbReference>
<dbReference type="InterPro" id="IPR058245">
    <property type="entry name" value="NreC/VraR/RcsB-like_REC"/>
</dbReference>
<dbReference type="SUPFAM" id="SSF46894">
    <property type="entry name" value="C-terminal effector domain of the bipartite response regulators"/>
    <property type="match status" value="1"/>
</dbReference>
<dbReference type="Proteomes" id="UP000190166">
    <property type="component" value="Unassembled WGS sequence"/>
</dbReference>
<dbReference type="Pfam" id="PF00072">
    <property type="entry name" value="Response_reg"/>
    <property type="match status" value="1"/>
</dbReference>
<evidence type="ECO:0000313" key="7">
    <source>
        <dbReference type="Proteomes" id="UP000190166"/>
    </source>
</evidence>
<dbReference type="PANTHER" id="PTHR43214:SF43">
    <property type="entry name" value="TWO-COMPONENT RESPONSE REGULATOR"/>
    <property type="match status" value="1"/>
</dbReference>
<dbReference type="EMBL" id="FUZZ01000005">
    <property type="protein sequence ID" value="SKD09831.1"/>
    <property type="molecule type" value="Genomic_DNA"/>
</dbReference>
<proteinExistence type="predicted"/>
<dbReference type="PROSITE" id="PS50043">
    <property type="entry name" value="HTH_LUXR_2"/>
    <property type="match status" value="1"/>
</dbReference>
<dbReference type="PRINTS" id="PR00038">
    <property type="entry name" value="HTHLUXR"/>
</dbReference>
<sequence length="227" mass="25369">MSISVVRPILFMPSHTDVTANRKTMIRLYFVDDHPLILEGLRSLLSREKDIQLAGETRNGLSCLHFLDQHTADVVLLDTLLPDISGAELCACIKKRYPDVAVLGLSYHKNDSGIAGMLDSGASGCLMKNADKEELLRAIHDVYSGRTYLSAELKQVLKKDLLPLHITKREKEVLWLIANGHTNHEIAEKLFISSDTVDSHRRNLLGKFNARNTAMLIKCAVDNKVLI</sequence>
<keyword evidence="7" id="KW-1185">Reference proteome</keyword>
<dbReference type="SMART" id="SM00448">
    <property type="entry name" value="REC"/>
    <property type="match status" value="1"/>
</dbReference>
<feature type="domain" description="HTH luxR-type" evidence="4">
    <location>
        <begin position="159"/>
        <end position="224"/>
    </location>
</feature>
<dbReference type="InterPro" id="IPR000792">
    <property type="entry name" value="Tscrpt_reg_LuxR_C"/>
</dbReference>
<name>A0A1T5PAU4_9BACT</name>
<evidence type="ECO:0000256" key="3">
    <source>
        <dbReference type="PROSITE-ProRule" id="PRU00169"/>
    </source>
</evidence>
<evidence type="ECO:0000256" key="2">
    <source>
        <dbReference type="ARBA" id="ARBA00023125"/>
    </source>
</evidence>
<evidence type="ECO:0000313" key="6">
    <source>
        <dbReference type="EMBL" id="SKD09831.1"/>
    </source>
</evidence>